<evidence type="ECO:0000259" key="12">
    <source>
        <dbReference type="PROSITE" id="PS50262"/>
    </source>
</evidence>
<dbReference type="Gene3D" id="1.20.1070.10">
    <property type="entry name" value="Rhodopsin 7-helix transmembrane proteins"/>
    <property type="match status" value="2"/>
</dbReference>
<dbReference type="PROSITE" id="PS00237">
    <property type="entry name" value="G_PROTEIN_RECEP_F1_1"/>
    <property type="match status" value="1"/>
</dbReference>
<evidence type="ECO:0000256" key="2">
    <source>
        <dbReference type="ARBA" id="ARBA00022475"/>
    </source>
</evidence>
<dbReference type="CDD" id="cd00637">
    <property type="entry name" value="7tm_classA_rhodopsin-like"/>
    <property type="match status" value="1"/>
</dbReference>
<dbReference type="KEGG" id="epa:110251058"/>
<dbReference type="EnsemblMetazoa" id="XM_021057726.1">
    <property type="protein sequence ID" value="XP_020913385.1"/>
    <property type="gene ID" value="LOC110251058"/>
</dbReference>
<comment type="similarity">
    <text evidence="10">Belongs to the G-protein coupled receptor 1 family.</text>
</comment>
<keyword evidence="14" id="KW-1185">Reference proteome</keyword>
<dbReference type="Proteomes" id="UP000887567">
    <property type="component" value="Unplaced"/>
</dbReference>
<evidence type="ECO:0000256" key="7">
    <source>
        <dbReference type="ARBA" id="ARBA00023170"/>
    </source>
</evidence>
<feature type="transmembrane region" description="Helical" evidence="11">
    <location>
        <begin position="30"/>
        <end position="59"/>
    </location>
</feature>
<evidence type="ECO:0000256" key="9">
    <source>
        <dbReference type="ARBA" id="ARBA00023224"/>
    </source>
</evidence>
<feature type="transmembrane region" description="Helical" evidence="11">
    <location>
        <begin position="71"/>
        <end position="99"/>
    </location>
</feature>
<feature type="transmembrane region" description="Helical" evidence="11">
    <location>
        <begin position="272"/>
        <end position="293"/>
    </location>
</feature>
<organism evidence="13 14">
    <name type="scientific">Exaiptasia diaphana</name>
    <name type="common">Tropical sea anemone</name>
    <name type="synonym">Aiptasia pulchella</name>
    <dbReference type="NCBI Taxonomy" id="2652724"/>
    <lineage>
        <taxon>Eukaryota</taxon>
        <taxon>Metazoa</taxon>
        <taxon>Cnidaria</taxon>
        <taxon>Anthozoa</taxon>
        <taxon>Hexacorallia</taxon>
        <taxon>Actiniaria</taxon>
        <taxon>Aiptasiidae</taxon>
        <taxon>Exaiptasia</taxon>
    </lineage>
</organism>
<evidence type="ECO:0000256" key="1">
    <source>
        <dbReference type="ARBA" id="ARBA00004651"/>
    </source>
</evidence>
<sequence length="314" mass="35321">MSPTSNSTVTCFIATVISHYNITDLPDSVVTVWTVIAIVNGFAAPLTAIFNALIIWGILGDHQLRSKAYNILLASLAVTDLIVGLVAEPLFCLCLVVLIKGLGTPCLLFAVYVLTIAFCGGMALCTLMMTSVERYLAIQLPFFHHVQVRARRVMFIAIAIWVYLPSSMIGLRILLDNSQTLKKLPPLRFVLGNVLVTIYCTARVHITAYFKKKQPAAQETQKQQKHRIKDYKRAFALGVLVLTSTMLYFPFIIVNIVYMFKGKEATQEFELTAIHISITIVHLQSIFNPIIILKRIEKIRKVIKMKILSHFNEH</sequence>
<evidence type="ECO:0000256" key="5">
    <source>
        <dbReference type="ARBA" id="ARBA00023040"/>
    </source>
</evidence>
<keyword evidence="9 10" id="KW-0807">Transducer</keyword>
<dbReference type="PANTHER" id="PTHR24246">
    <property type="entry name" value="OLFACTORY RECEPTOR AND ADENOSINE RECEPTOR"/>
    <property type="match status" value="1"/>
</dbReference>
<dbReference type="PRINTS" id="PR00237">
    <property type="entry name" value="GPCRRHODOPSN"/>
</dbReference>
<dbReference type="PROSITE" id="PS50262">
    <property type="entry name" value="G_PROTEIN_RECEP_F1_2"/>
    <property type="match status" value="1"/>
</dbReference>
<proteinExistence type="inferred from homology"/>
<evidence type="ECO:0000256" key="6">
    <source>
        <dbReference type="ARBA" id="ARBA00023136"/>
    </source>
</evidence>
<feature type="transmembrane region" description="Helical" evidence="11">
    <location>
        <begin position="234"/>
        <end position="260"/>
    </location>
</feature>
<dbReference type="SUPFAM" id="SSF81321">
    <property type="entry name" value="Family A G protein-coupled receptor-like"/>
    <property type="match status" value="1"/>
</dbReference>
<evidence type="ECO:0000256" key="10">
    <source>
        <dbReference type="RuleBase" id="RU000688"/>
    </source>
</evidence>
<keyword evidence="7 10" id="KW-0675">Receptor</keyword>
<evidence type="ECO:0000256" key="8">
    <source>
        <dbReference type="ARBA" id="ARBA00023180"/>
    </source>
</evidence>
<protein>
    <recommendedName>
        <fullName evidence="12">G-protein coupled receptors family 1 profile domain-containing protein</fullName>
    </recommendedName>
</protein>
<name>A0A913Y360_EXADI</name>
<keyword evidence="3 10" id="KW-0812">Transmembrane</keyword>
<evidence type="ECO:0000256" key="3">
    <source>
        <dbReference type="ARBA" id="ARBA00022692"/>
    </source>
</evidence>
<dbReference type="InterPro" id="IPR017452">
    <property type="entry name" value="GPCR_Rhodpsn_7TM"/>
</dbReference>
<dbReference type="AlphaFoldDB" id="A0A913Y360"/>
<comment type="subcellular location">
    <subcellularLocation>
        <location evidence="1">Cell membrane</location>
        <topology evidence="1">Multi-pass membrane protein</topology>
    </subcellularLocation>
</comment>
<dbReference type="GeneID" id="110251058"/>
<evidence type="ECO:0000256" key="11">
    <source>
        <dbReference type="SAM" id="Phobius"/>
    </source>
</evidence>
<keyword evidence="4 11" id="KW-1133">Transmembrane helix</keyword>
<feature type="transmembrane region" description="Helical" evidence="11">
    <location>
        <begin position="111"/>
        <end position="132"/>
    </location>
</feature>
<evidence type="ECO:0000313" key="13">
    <source>
        <dbReference type="EnsemblMetazoa" id="XP_020913385.1"/>
    </source>
</evidence>
<evidence type="ECO:0000256" key="4">
    <source>
        <dbReference type="ARBA" id="ARBA00022989"/>
    </source>
</evidence>
<feature type="domain" description="G-protein coupled receptors family 1 profile" evidence="12">
    <location>
        <begin position="50"/>
        <end position="292"/>
    </location>
</feature>
<dbReference type="GO" id="GO:0005886">
    <property type="term" value="C:plasma membrane"/>
    <property type="evidence" value="ECO:0007669"/>
    <property type="project" value="UniProtKB-SubCell"/>
</dbReference>
<dbReference type="GO" id="GO:0004930">
    <property type="term" value="F:G protein-coupled receptor activity"/>
    <property type="evidence" value="ECO:0007669"/>
    <property type="project" value="UniProtKB-KW"/>
</dbReference>
<keyword evidence="5 10" id="KW-0297">G-protein coupled receptor</keyword>
<dbReference type="Pfam" id="PF00001">
    <property type="entry name" value="7tm_1"/>
    <property type="match status" value="2"/>
</dbReference>
<dbReference type="PANTHER" id="PTHR24246:SF27">
    <property type="entry name" value="ADENOSINE RECEPTOR, ISOFORM A"/>
    <property type="match status" value="1"/>
</dbReference>
<dbReference type="RefSeq" id="XP_020913385.1">
    <property type="nucleotide sequence ID" value="XM_021057726.1"/>
</dbReference>
<dbReference type="InterPro" id="IPR000276">
    <property type="entry name" value="GPCR_Rhodpsn"/>
</dbReference>
<evidence type="ECO:0000313" key="14">
    <source>
        <dbReference type="Proteomes" id="UP000887567"/>
    </source>
</evidence>
<feature type="transmembrane region" description="Helical" evidence="11">
    <location>
        <begin position="187"/>
        <end position="206"/>
    </location>
</feature>
<keyword evidence="2" id="KW-1003">Cell membrane</keyword>
<accession>A0A913Y360</accession>
<keyword evidence="8" id="KW-0325">Glycoprotein</keyword>
<keyword evidence="6 11" id="KW-0472">Membrane</keyword>
<feature type="transmembrane region" description="Helical" evidence="11">
    <location>
        <begin position="153"/>
        <end position="175"/>
    </location>
</feature>
<reference evidence="13" key="1">
    <citation type="submission" date="2022-11" db="UniProtKB">
        <authorList>
            <consortium name="EnsemblMetazoa"/>
        </authorList>
    </citation>
    <scope>IDENTIFICATION</scope>
</reference>